<accession>A0A8C1KMX3</accession>
<protein>
    <recommendedName>
        <fullName evidence="3">Immunoglobulin V-set domain-containing protein</fullName>
    </recommendedName>
</protein>
<dbReference type="SUPFAM" id="SSF48726">
    <property type="entry name" value="Immunoglobulin"/>
    <property type="match status" value="1"/>
</dbReference>
<organism evidence="1 2">
    <name type="scientific">Cyprinus carpio</name>
    <name type="common">Common carp</name>
    <dbReference type="NCBI Taxonomy" id="7962"/>
    <lineage>
        <taxon>Eukaryota</taxon>
        <taxon>Metazoa</taxon>
        <taxon>Chordata</taxon>
        <taxon>Craniata</taxon>
        <taxon>Vertebrata</taxon>
        <taxon>Euteleostomi</taxon>
        <taxon>Actinopterygii</taxon>
        <taxon>Neopterygii</taxon>
        <taxon>Teleostei</taxon>
        <taxon>Ostariophysi</taxon>
        <taxon>Cypriniformes</taxon>
        <taxon>Cyprinidae</taxon>
        <taxon>Cyprininae</taxon>
        <taxon>Cyprinus</taxon>
    </lineage>
</organism>
<proteinExistence type="predicted"/>
<reference evidence="1" key="2">
    <citation type="submission" date="2025-09" db="UniProtKB">
        <authorList>
            <consortium name="Ensembl"/>
        </authorList>
    </citation>
    <scope>IDENTIFICATION</scope>
</reference>
<dbReference type="InterPro" id="IPR013783">
    <property type="entry name" value="Ig-like_fold"/>
</dbReference>
<dbReference type="PANTHER" id="PTHR21063:SF4">
    <property type="entry name" value="CD48 ANTIGEN-RELATED"/>
    <property type="match status" value="1"/>
</dbReference>
<dbReference type="AlphaFoldDB" id="A0A8C1KMX3"/>
<dbReference type="Ensembl" id="ENSCCRT00010054480.1">
    <property type="protein sequence ID" value="ENSCCRP00010049703.1"/>
    <property type="gene ID" value="ENSCCRG00010021063.1"/>
</dbReference>
<name>A0A8C1KMX3_CYPCA</name>
<evidence type="ECO:0000313" key="1">
    <source>
        <dbReference type="Ensembl" id="ENSCCRP00010049703.1"/>
    </source>
</evidence>
<dbReference type="PANTHER" id="PTHR21063">
    <property type="entry name" value="LFA-3"/>
    <property type="match status" value="1"/>
</dbReference>
<evidence type="ECO:0008006" key="3">
    <source>
        <dbReference type="Google" id="ProtNLM"/>
    </source>
</evidence>
<dbReference type="Gene3D" id="2.60.40.10">
    <property type="entry name" value="Immunoglobulins"/>
    <property type="match status" value="1"/>
</dbReference>
<dbReference type="Proteomes" id="UP000694427">
    <property type="component" value="Unplaced"/>
</dbReference>
<evidence type="ECO:0000313" key="2">
    <source>
        <dbReference type="Proteomes" id="UP000694427"/>
    </source>
</evidence>
<dbReference type="InterPro" id="IPR036179">
    <property type="entry name" value="Ig-like_dom_sf"/>
</dbReference>
<sequence>KHPYLSYTVFLFEIKVTSVLLYSTIAIIFNLCSAGLFGAETVETVTVIEGDSVTLYTNLAEIQNDDTILWLFGPKDSVISQITRKHDLTLFFVTDGARFRDRLQVNQKTGSLTIRNTRIRHMRQYKLSISRKNTTTKIFEVIVIGEYVATLHAVKAVLKYSSSDLIFIQVWLVRRME</sequence>
<reference evidence="1" key="1">
    <citation type="submission" date="2025-08" db="UniProtKB">
        <authorList>
            <consortium name="Ensembl"/>
        </authorList>
    </citation>
    <scope>IDENTIFICATION</scope>
</reference>
<keyword evidence="2" id="KW-1185">Reference proteome</keyword>